<evidence type="ECO:0000313" key="5">
    <source>
        <dbReference type="EMBL" id="KAF1957634.1"/>
    </source>
</evidence>
<gene>
    <name evidence="5" type="ORF">CC80DRAFT_525076</name>
</gene>
<dbReference type="GO" id="GO:0005783">
    <property type="term" value="C:endoplasmic reticulum"/>
    <property type="evidence" value="ECO:0007669"/>
    <property type="project" value="TreeGrafter"/>
</dbReference>
<evidence type="ECO:0000256" key="4">
    <source>
        <dbReference type="RuleBase" id="RU000363"/>
    </source>
</evidence>
<proteinExistence type="inferred from homology"/>
<dbReference type="PANTHER" id="PTHR44169:SF6">
    <property type="entry name" value="NADPH-DEPENDENT 1-ACYLDIHYDROXYACETONE PHOSPHATE REDUCTASE"/>
    <property type="match status" value="1"/>
</dbReference>
<comment type="similarity">
    <text evidence="1 4">Belongs to the short-chain dehydrogenases/reductases (SDR) family.</text>
</comment>
<dbReference type="OrthoDB" id="2102561at2759"/>
<dbReference type="PRINTS" id="PR00081">
    <property type="entry name" value="GDHRDH"/>
</dbReference>
<dbReference type="EMBL" id="ML976989">
    <property type="protein sequence ID" value="KAF1957634.1"/>
    <property type="molecule type" value="Genomic_DNA"/>
</dbReference>
<dbReference type="PRINTS" id="PR00080">
    <property type="entry name" value="SDRFAMILY"/>
</dbReference>
<keyword evidence="3" id="KW-0560">Oxidoreductase</keyword>
<dbReference type="Proteomes" id="UP000800035">
    <property type="component" value="Unassembled WGS sequence"/>
</dbReference>
<evidence type="ECO:0000256" key="1">
    <source>
        <dbReference type="ARBA" id="ARBA00006484"/>
    </source>
</evidence>
<reference evidence="5" key="1">
    <citation type="journal article" date="2020" name="Stud. Mycol.">
        <title>101 Dothideomycetes genomes: a test case for predicting lifestyles and emergence of pathogens.</title>
        <authorList>
            <person name="Haridas S."/>
            <person name="Albert R."/>
            <person name="Binder M."/>
            <person name="Bloem J."/>
            <person name="Labutti K."/>
            <person name="Salamov A."/>
            <person name="Andreopoulos B."/>
            <person name="Baker S."/>
            <person name="Barry K."/>
            <person name="Bills G."/>
            <person name="Bluhm B."/>
            <person name="Cannon C."/>
            <person name="Castanera R."/>
            <person name="Culley D."/>
            <person name="Daum C."/>
            <person name="Ezra D."/>
            <person name="Gonzalez J."/>
            <person name="Henrissat B."/>
            <person name="Kuo A."/>
            <person name="Liang C."/>
            <person name="Lipzen A."/>
            <person name="Lutzoni F."/>
            <person name="Magnuson J."/>
            <person name="Mondo S."/>
            <person name="Nolan M."/>
            <person name="Ohm R."/>
            <person name="Pangilinan J."/>
            <person name="Park H.-J."/>
            <person name="Ramirez L."/>
            <person name="Alfaro M."/>
            <person name="Sun H."/>
            <person name="Tritt A."/>
            <person name="Yoshinaga Y."/>
            <person name="Zwiers L.-H."/>
            <person name="Turgeon B."/>
            <person name="Goodwin S."/>
            <person name="Spatafora J."/>
            <person name="Crous P."/>
            <person name="Grigoriev I."/>
        </authorList>
    </citation>
    <scope>NUCLEOTIDE SEQUENCE</scope>
    <source>
        <strain evidence="5">CBS 675.92</strain>
    </source>
</reference>
<name>A0A6A5TZ66_9PLEO</name>
<keyword evidence="2" id="KW-0521">NADP</keyword>
<evidence type="ECO:0000256" key="3">
    <source>
        <dbReference type="ARBA" id="ARBA00023002"/>
    </source>
</evidence>
<dbReference type="Pfam" id="PF00106">
    <property type="entry name" value="adh_short"/>
    <property type="match status" value="1"/>
</dbReference>
<dbReference type="InterPro" id="IPR020904">
    <property type="entry name" value="Sc_DH/Rdtase_CS"/>
</dbReference>
<dbReference type="InterPro" id="IPR002347">
    <property type="entry name" value="SDR_fam"/>
</dbReference>
<keyword evidence="6" id="KW-1185">Reference proteome</keyword>
<evidence type="ECO:0000256" key="2">
    <source>
        <dbReference type="ARBA" id="ARBA00022857"/>
    </source>
</evidence>
<evidence type="ECO:0000313" key="6">
    <source>
        <dbReference type="Proteomes" id="UP000800035"/>
    </source>
</evidence>
<dbReference type="SUPFAM" id="SSF51735">
    <property type="entry name" value="NAD(P)-binding Rossmann-fold domains"/>
    <property type="match status" value="1"/>
</dbReference>
<accession>A0A6A5TZ66</accession>
<dbReference type="GO" id="GO:0006654">
    <property type="term" value="P:phosphatidic acid biosynthetic process"/>
    <property type="evidence" value="ECO:0007669"/>
    <property type="project" value="TreeGrafter"/>
</dbReference>
<protein>
    <submittedName>
        <fullName evidence="5">NAD(P)-binding protein</fullName>
    </submittedName>
</protein>
<organism evidence="5 6">
    <name type="scientific">Byssothecium circinans</name>
    <dbReference type="NCBI Taxonomy" id="147558"/>
    <lineage>
        <taxon>Eukaryota</taxon>
        <taxon>Fungi</taxon>
        <taxon>Dikarya</taxon>
        <taxon>Ascomycota</taxon>
        <taxon>Pezizomycotina</taxon>
        <taxon>Dothideomycetes</taxon>
        <taxon>Pleosporomycetidae</taxon>
        <taxon>Pleosporales</taxon>
        <taxon>Massarineae</taxon>
        <taxon>Massarinaceae</taxon>
        <taxon>Byssothecium</taxon>
    </lineage>
</organism>
<dbReference type="CDD" id="cd05374">
    <property type="entry name" value="17beta-HSD-like_SDR_c"/>
    <property type="match status" value="1"/>
</dbReference>
<dbReference type="Gene3D" id="3.40.50.720">
    <property type="entry name" value="NAD(P)-binding Rossmann-like Domain"/>
    <property type="match status" value="1"/>
</dbReference>
<dbReference type="PROSITE" id="PS00061">
    <property type="entry name" value="ADH_SHORT"/>
    <property type="match status" value="1"/>
</dbReference>
<dbReference type="GO" id="GO:0019433">
    <property type="term" value="P:triglyceride catabolic process"/>
    <property type="evidence" value="ECO:0007669"/>
    <property type="project" value="TreeGrafter"/>
</dbReference>
<dbReference type="GO" id="GO:0004806">
    <property type="term" value="F:triacylglycerol lipase activity"/>
    <property type="evidence" value="ECO:0007669"/>
    <property type="project" value="TreeGrafter"/>
</dbReference>
<dbReference type="InterPro" id="IPR036291">
    <property type="entry name" value="NAD(P)-bd_dom_sf"/>
</dbReference>
<dbReference type="GO" id="GO:0005811">
    <property type="term" value="C:lipid droplet"/>
    <property type="evidence" value="ECO:0007669"/>
    <property type="project" value="TreeGrafter"/>
</dbReference>
<sequence length="280" mass="29706">MSPSPKSVLITGCSAGGIGSALAVEFQRRGLRVFATARNLGKMEHLGKLPNVTLLQLDVTSTDSITVAAHDVVAATGGSLDILINNSGSQYITPVVEADLDRARSLFDVNVFGVIAVCQAFAPLLVSAHGTIVNVCSINGHVHTPWMGLYGASKAAVEMVSETMRLELAPLGVRVVSLVTGAVTTNIMTNGPVPQLPETSLFKPAEKEMTVLARGEDEHPRMPVDAFAKKVVDDVLGAATGKVWRGQMASMIYWFTKLAPLFVVDRMISKGTGVDHLAKK</sequence>
<dbReference type="AlphaFoldDB" id="A0A6A5TZ66"/>
<dbReference type="GO" id="GO:0000140">
    <property type="term" value="F:acylglycerone-phosphate reductase (NADP+) activity"/>
    <property type="evidence" value="ECO:0007669"/>
    <property type="project" value="TreeGrafter"/>
</dbReference>
<dbReference type="PANTHER" id="PTHR44169">
    <property type="entry name" value="NADPH-DEPENDENT 1-ACYLDIHYDROXYACETONE PHOSPHATE REDUCTASE"/>
    <property type="match status" value="1"/>
</dbReference>
<dbReference type="FunFam" id="3.40.50.720:FF:000261">
    <property type="entry name" value="NADPH-dependent 1-acyldihydroxyacetone phosphate reductase"/>
    <property type="match status" value="1"/>
</dbReference>